<proteinExistence type="predicted"/>
<reference evidence="2 3" key="1">
    <citation type="submission" date="2019-07" db="EMBL/GenBank/DDBJ databases">
        <title>R&amp;d 2014.</title>
        <authorList>
            <person name="Klenk H.-P."/>
        </authorList>
    </citation>
    <scope>NUCLEOTIDE SEQUENCE [LARGE SCALE GENOMIC DNA]</scope>
    <source>
        <strain evidence="2 3">DSM 45764</strain>
    </source>
</reference>
<keyword evidence="3" id="KW-1185">Reference proteome</keyword>
<gene>
    <name evidence="2" type="ORF">JD78_01185</name>
</gene>
<protein>
    <submittedName>
        <fullName evidence="2">Uncharacterized protein</fullName>
    </submittedName>
</protein>
<keyword evidence="1" id="KW-1133">Transmembrane helix</keyword>
<dbReference type="Proteomes" id="UP000321490">
    <property type="component" value="Unassembled WGS sequence"/>
</dbReference>
<accession>A0A562IPK9</accession>
<dbReference type="RefSeq" id="WP_153361614.1">
    <property type="nucleotide sequence ID" value="NZ_JABGDC010000148.1"/>
</dbReference>
<keyword evidence="1" id="KW-0812">Transmembrane</keyword>
<sequence length="72" mass="7737">MQIALNVMIIVIGLAVIAANSKLAKSGEASFAEARGLPEGSGKRRFYREFSRVVSVIAGCFFITVGLLRFMG</sequence>
<name>A0A562IPK9_9ACTN</name>
<dbReference type="AlphaFoldDB" id="A0A562IPK9"/>
<evidence type="ECO:0000256" key="1">
    <source>
        <dbReference type="SAM" id="Phobius"/>
    </source>
</evidence>
<evidence type="ECO:0000313" key="2">
    <source>
        <dbReference type="EMBL" id="TWH72665.1"/>
    </source>
</evidence>
<keyword evidence="1" id="KW-0472">Membrane</keyword>
<organism evidence="2 3">
    <name type="scientific">Modestobacter roseus</name>
    <dbReference type="NCBI Taxonomy" id="1181884"/>
    <lineage>
        <taxon>Bacteria</taxon>
        <taxon>Bacillati</taxon>
        <taxon>Actinomycetota</taxon>
        <taxon>Actinomycetes</taxon>
        <taxon>Geodermatophilales</taxon>
        <taxon>Geodermatophilaceae</taxon>
        <taxon>Modestobacter</taxon>
    </lineage>
</organism>
<feature type="transmembrane region" description="Helical" evidence="1">
    <location>
        <begin position="50"/>
        <end position="70"/>
    </location>
</feature>
<evidence type="ECO:0000313" key="3">
    <source>
        <dbReference type="Proteomes" id="UP000321490"/>
    </source>
</evidence>
<dbReference type="EMBL" id="VLKF01000001">
    <property type="protein sequence ID" value="TWH72665.1"/>
    <property type="molecule type" value="Genomic_DNA"/>
</dbReference>
<comment type="caution">
    <text evidence="2">The sequence shown here is derived from an EMBL/GenBank/DDBJ whole genome shotgun (WGS) entry which is preliminary data.</text>
</comment>